<comment type="caution">
    <text evidence="1">The sequence shown here is derived from an EMBL/GenBank/DDBJ whole genome shotgun (WGS) entry which is preliminary data.</text>
</comment>
<evidence type="ECO:0000313" key="1">
    <source>
        <dbReference type="EMBL" id="RAI44112.1"/>
    </source>
</evidence>
<proteinExistence type="predicted"/>
<dbReference type="Proteomes" id="UP000249130">
    <property type="component" value="Unassembled WGS sequence"/>
</dbReference>
<name>A0A327L3N7_9BRAD</name>
<gene>
    <name evidence="1" type="ORF">CH341_10750</name>
</gene>
<sequence length="68" mass="7727">MKLSSIYPLDEDRPYAVGDLRKAEAALLAERQADRSMSSRSRVQDRKIIKWAKPRVADDGLFAYISAE</sequence>
<protein>
    <submittedName>
        <fullName evidence="1">Uncharacterized protein</fullName>
    </submittedName>
</protein>
<dbReference type="EMBL" id="NPEX01000057">
    <property type="protein sequence ID" value="RAI44112.1"/>
    <property type="molecule type" value="Genomic_DNA"/>
</dbReference>
<dbReference type="AlphaFoldDB" id="A0A327L3N7"/>
<organism evidence="1 2">
    <name type="scientific">Rhodoplanes roseus</name>
    <dbReference type="NCBI Taxonomy" id="29409"/>
    <lineage>
        <taxon>Bacteria</taxon>
        <taxon>Pseudomonadati</taxon>
        <taxon>Pseudomonadota</taxon>
        <taxon>Alphaproteobacteria</taxon>
        <taxon>Hyphomicrobiales</taxon>
        <taxon>Nitrobacteraceae</taxon>
        <taxon>Rhodoplanes</taxon>
    </lineage>
</organism>
<evidence type="ECO:0000313" key="2">
    <source>
        <dbReference type="Proteomes" id="UP000249130"/>
    </source>
</evidence>
<accession>A0A327L3N7</accession>
<keyword evidence="2" id="KW-1185">Reference proteome</keyword>
<reference evidence="1 2" key="1">
    <citation type="submission" date="2017-07" db="EMBL/GenBank/DDBJ databases">
        <title>Draft Genome Sequences of Select Purple Nonsulfur Bacteria.</title>
        <authorList>
            <person name="Lasarre B."/>
            <person name="Mckinlay J.B."/>
        </authorList>
    </citation>
    <scope>NUCLEOTIDE SEQUENCE [LARGE SCALE GENOMIC DNA]</scope>
    <source>
        <strain evidence="1 2">DSM 5909</strain>
    </source>
</reference>